<evidence type="ECO:0000256" key="2">
    <source>
        <dbReference type="ARBA" id="ARBA00011901"/>
    </source>
</evidence>
<feature type="signal peptide" evidence="5">
    <location>
        <begin position="1"/>
        <end position="19"/>
    </location>
</feature>
<evidence type="ECO:0000256" key="5">
    <source>
        <dbReference type="SAM" id="SignalP"/>
    </source>
</evidence>
<gene>
    <name evidence="7" type="ORF">DES53_1136</name>
</gene>
<proteinExistence type="predicted"/>
<evidence type="ECO:0000313" key="8">
    <source>
        <dbReference type="Proteomes" id="UP000253426"/>
    </source>
</evidence>
<dbReference type="PANTHER" id="PTHR30404:SF0">
    <property type="entry name" value="N-ACETYLMURAMOYL-L-ALANINE AMIDASE AMIC"/>
    <property type="match status" value="1"/>
</dbReference>
<dbReference type="GO" id="GO:0030288">
    <property type="term" value="C:outer membrane-bounded periplasmic space"/>
    <property type="evidence" value="ECO:0007669"/>
    <property type="project" value="TreeGrafter"/>
</dbReference>
<evidence type="ECO:0000256" key="1">
    <source>
        <dbReference type="ARBA" id="ARBA00001561"/>
    </source>
</evidence>
<feature type="chain" id="PRO_5016638023" description="N-acetylmuramoyl-L-alanine amidase" evidence="5">
    <location>
        <begin position="20"/>
        <end position="239"/>
    </location>
</feature>
<name>A0A366H6J3_9BACT</name>
<reference evidence="7 8" key="1">
    <citation type="submission" date="2018-06" db="EMBL/GenBank/DDBJ databases">
        <title>Genomic Encyclopedia of Type Strains, Phase IV (KMG-IV): sequencing the most valuable type-strain genomes for metagenomic binning, comparative biology and taxonomic classification.</title>
        <authorList>
            <person name="Goeker M."/>
        </authorList>
    </citation>
    <scope>NUCLEOTIDE SEQUENCE [LARGE SCALE GENOMIC DNA]</scope>
    <source>
        <strain evidence="7 8">DSM 25532</strain>
    </source>
</reference>
<evidence type="ECO:0000259" key="6">
    <source>
        <dbReference type="SMART" id="SM00646"/>
    </source>
</evidence>
<dbReference type="GO" id="GO:0009253">
    <property type="term" value="P:peptidoglycan catabolic process"/>
    <property type="evidence" value="ECO:0007669"/>
    <property type="project" value="InterPro"/>
</dbReference>
<dbReference type="EC" id="3.5.1.28" evidence="2"/>
<evidence type="ECO:0000313" key="7">
    <source>
        <dbReference type="EMBL" id="RBP37624.1"/>
    </source>
</evidence>
<dbReference type="Gene3D" id="3.40.630.40">
    <property type="entry name" value="Zn-dependent exopeptidases"/>
    <property type="match status" value="1"/>
</dbReference>
<feature type="region of interest" description="Disordered" evidence="4">
    <location>
        <begin position="220"/>
        <end position="239"/>
    </location>
</feature>
<keyword evidence="3" id="KW-0378">Hydrolase</keyword>
<evidence type="ECO:0000256" key="3">
    <source>
        <dbReference type="ARBA" id="ARBA00022801"/>
    </source>
</evidence>
<dbReference type="InterPro" id="IPR002508">
    <property type="entry name" value="MurNAc-LAA_cat"/>
</dbReference>
<dbReference type="GO" id="GO:0008745">
    <property type="term" value="F:N-acetylmuramoyl-L-alanine amidase activity"/>
    <property type="evidence" value="ECO:0007669"/>
    <property type="project" value="UniProtKB-EC"/>
</dbReference>
<dbReference type="Proteomes" id="UP000253426">
    <property type="component" value="Unassembled WGS sequence"/>
</dbReference>
<evidence type="ECO:0000256" key="4">
    <source>
        <dbReference type="SAM" id="MobiDB-lite"/>
    </source>
</evidence>
<comment type="caution">
    <text evidence="7">The sequence shown here is derived from an EMBL/GenBank/DDBJ whole genome shotgun (WGS) entry which is preliminary data.</text>
</comment>
<dbReference type="CDD" id="cd02696">
    <property type="entry name" value="MurNAc-LAA"/>
    <property type="match status" value="1"/>
</dbReference>
<dbReference type="EMBL" id="QNRR01000013">
    <property type="protein sequence ID" value="RBP37624.1"/>
    <property type="molecule type" value="Genomic_DNA"/>
</dbReference>
<dbReference type="AlphaFoldDB" id="A0A366H6J3"/>
<comment type="catalytic activity">
    <reaction evidence="1">
        <text>Hydrolyzes the link between N-acetylmuramoyl residues and L-amino acid residues in certain cell-wall glycopeptides.</text>
        <dbReference type="EC" id="3.5.1.28"/>
    </reaction>
</comment>
<dbReference type="PANTHER" id="PTHR30404">
    <property type="entry name" value="N-ACETYLMURAMOYL-L-ALANINE AMIDASE"/>
    <property type="match status" value="1"/>
</dbReference>
<protein>
    <recommendedName>
        <fullName evidence="2">N-acetylmuramoyl-L-alanine amidase</fullName>
        <ecNumber evidence="2">3.5.1.28</ecNumber>
    </recommendedName>
</protein>
<dbReference type="SUPFAM" id="SSF53187">
    <property type="entry name" value="Zn-dependent exopeptidases"/>
    <property type="match status" value="1"/>
</dbReference>
<dbReference type="InterPro" id="IPR050695">
    <property type="entry name" value="N-acetylmuramoyl_amidase_3"/>
</dbReference>
<feature type="domain" description="MurNAc-LAA" evidence="6">
    <location>
        <begin position="102"/>
        <end position="209"/>
    </location>
</feature>
<sequence>MALLTLTLLLASCSSSSSASRGPSSSRLDQWGNRAGPSGFGTVVVDAGHGGKDSGAVSRRTGLVEKTLTLDLARRLRSELRGSFRVVMVRDSDAFVDLDDRVRIANKKDSVLVSIHFNAGSRRLAGPETYWWRVDSYTLAKRVQRNLTGVSAQDNSRGLVRRRLRLTRNPMVPCILVEGGYITNAREAKSLANPAYRAQLARAIAAALREQAAEGDGNLGPLPAFISAPPSRHGDARSS</sequence>
<organism evidence="7 8">
    <name type="scientific">Roseimicrobium gellanilyticum</name>
    <dbReference type="NCBI Taxonomy" id="748857"/>
    <lineage>
        <taxon>Bacteria</taxon>
        <taxon>Pseudomonadati</taxon>
        <taxon>Verrucomicrobiota</taxon>
        <taxon>Verrucomicrobiia</taxon>
        <taxon>Verrucomicrobiales</taxon>
        <taxon>Verrucomicrobiaceae</taxon>
        <taxon>Roseimicrobium</taxon>
    </lineage>
</organism>
<accession>A0A366H6J3</accession>
<dbReference type="Pfam" id="PF01520">
    <property type="entry name" value="Amidase_3"/>
    <property type="match status" value="1"/>
</dbReference>
<keyword evidence="8" id="KW-1185">Reference proteome</keyword>
<dbReference type="SMART" id="SM00646">
    <property type="entry name" value="Ami_3"/>
    <property type="match status" value="1"/>
</dbReference>
<keyword evidence="5" id="KW-0732">Signal</keyword>